<evidence type="ECO:0000313" key="2">
    <source>
        <dbReference type="EMBL" id="NYI67078.1"/>
    </source>
</evidence>
<dbReference type="SUPFAM" id="SSF53067">
    <property type="entry name" value="Actin-like ATPase domain"/>
    <property type="match status" value="1"/>
</dbReference>
<dbReference type="AlphaFoldDB" id="A0A7Z0ACB1"/>
<dbReference type="PANTHER" id="PTHR18964:SF173">
    <property type="entry name" value="GLUCOKINASE"/>
    <property type="match status" value="1"/>
</dbReference>
<dbReference type="Gene3D" id="3.30.420.40">
    <property type="match status" value="2"/>
</dbReference>
<evidence type="ECO:0000313" key="3">
    <source>
        <dbReference type="Proteomes" id="UP000539111"/>
    </source>
</evidence>
<reference evidence="2 3" key="1">
    <citation type="submission" date="2020-07" db="EMBL/GenBank/DDBJ databases">
        <title>Sequencing the genomes of 1000 actinobacteria strains.</title>
        <authorList>
            <person name="Klenk H.-P."/>
        </authorList>
    </citation>
    <scope>NUCLEOTIDE SEQUENCE [LARGE SCALE GENOMIC DNA]</scope>
    <source>
        <strain evidence="2 3">DSM 26341</strain>
    </source>
</reference>
<dbReference type="InterPro" id="IPR036390">
    <property type="entry name" value="WH_DNA-bd_sf"/>
</dbReference>
<dbReference type="GO" id="GO:0016301">
    <property type="term" value="F:kinase activity"/>
    <property type="evidence" value="ECO:0007669"/>
    <property type="project" value="UniProtKB-KW"/>
</dbReference>
<dbReference type="Gene3D" id="1.10.10.10">
    <property type="entry name" value="Winged helix-like DNA-binding domain superfamily/Winged helix DNA-binding domain"/>
    <property type="match status" value="1"/>
</dbReference>
<protein>
    <submittedName>
        <fullName evidence="2">Putative NBD/HSP70 family sugar kinase</fullName>
    </submittedName>
</protein>
<comment type="similarity">
    <text evidence="1">Belongs to the ROK (NagC/XylR) family.</text>
</comment>
<proteinExistence type="inferred from homology"/>
<dbReference type="Pfam" id="PF00480">
    <property type="entry name" value="ROK"/>
    <property type="match status" value="1"/>
</dbReference>
<dbReference type="SUPFAM" id="SSF46785">
    <property type="entry name" value="Winged helix' DNA-binding domain"/>
    <property type="match status" value="1"/>
</dbReference>
<dbReference type="Proteomes" id="UP000539111">
    <property type="component" value="Unassembled WGS sequence"/>
</dbReference>
<keyword evidence="2" id="KW-0808">Transferase</keyword>
<comment type="caution">
    <text evidence="2">The sequence shown here is derived from an EMBL/GenBank/DDBJ whole genome shotgun (WGS) entry which is preliminary data.</text>
</comment>
<dbReference type="EMBL" id="JACBZP010000001">
    <property type="protein sequence ID" value="NYI67078.1"/>
    <property type="molecule type" value="Genomic_DNA"/>
</dbReference>
<dbReference type="InterPro" id="IPR043129">
    <property type="entry name" value="ATPase_NBD"/>
</dbReference>
<name>A0A7Z0ACB1_9MICO</name>
<accession>A0A7Z0ACB1</accession>
<keyword evidence="3" id="KW-1185">Reference proteome</keyword>
<dbReference type="InterPro" id="IPR000600">
    <property type="entry name" value="ROK"/>
</dbReference>
<evidence type="ECO:0000256" key="1">
    <source>
        <dbReference type="ARBA" id="ARBA00006479"/>
    </source>
</evidence>
<keyword evidence="2" id="KW-0418">Kinase</keyword>
<dbReference type="PANTHER" id="PTHR18964">
    <property type="entry name" value="ROK (REPRESSOR, ORF, KINASE) FAMILY"/>
    <property type="match status" value="1"/>
</dbReference>
<dbReference type="InterPro" id="IPR036388">
    <property type="entry name" value="WH-like_DNA-bd_sf"/>
</dbReference>
<dbReference type="CDD" id="cd00090">
    <property type="entry name" value="HTH_ARSR"/>
    <property type="match status" value="1"/>
</dbReference>
<organism evidence="2 3">
    <name type="scientific">Spelaeicoccus albus</name>
    <dbReference type="NCBI Taxonomy" id="1280376"/>
    <lineage>
        <taxon>Bacteria</taxon>
        <taxon>Bacillati</taxon>
        <taxon>Actinomycetota</taxon>
        <taxon>Actinomycetes</taxon>
        <taxon>Micrococcales</taxon>
        <taxon>Brevibacteriaceae</taxon>
        <taxon>Spelaeicoccus</taxon>
    </lineage>
</organism>
<dbReference type="InterPro" id="IPR011991">
    <property type="entry name" value="ArsR-like_HTH"/>
</dbReference>
<sequence length="386" mass="40263">MPHGPRISTLATKILRLVSSGVVTTRTELADELAAPPSTISSAVGQLVELGLVVEHGQQSSTGGRPRKVLRLGRKDDFAIAADIGAHHARIGVVLPGGRLEHVENVKFSIDEGPETGLDRLSTAFARLAEAQGAENWRAVGLSMPGPVDTGSGTVELPSRMPGWNRFPIVSWLQDKLARPVVVDNDANCMAFAEQLVQPNTHRRTVLVKAGSAIGAGIVIDGELYRGANGVAGDITHVRVDAAGDTPCSCGNTGCLETIASGLALVRIVSEQGVPVTSVQDVVQLAIEANPIATRAVRRAGAYLGEVLAANVNFFNPDGVYLGGYLATLEAFVAAVRSQLYDDCHPLVTRHLSISRAKLGENGGITGAGVSALQAAVVDSLEALSS</sequence>
<gene>
    <name evidence="2" type="ORF">BJY26_001384</name>
</gene>